<reference evidence="2 3" key="1">
    <citation type="journal article" date="2010" name="Science">
        <title>Genomic analysis of organismal complexity in the multicellular green alga Volvox carteri.</title>
        <authorList>
            <person name="Prochnik S.E."/>
            <person name="Umen J."/>
            <person name="Nedelcu A.M."/>
            <person name="Hallmann A."/>
            <person name="Miller S.M."/>
            <person name="Nishii I."/>
            <person name="Ferris P."/>
            <person name="Kuo A."/>
            <person name="Mitros T."/>
            <person name="Fritz-Laylin L.K."/>
            <person name="Hellsten U."/>
            <person name="Chapman J."/>
            <person name="Simakov O."/>
            <person name="Rensing S.A."/>
            <person name="Terry A."/>
            <person name="Pangilinan J."/>
            <person name="Kapitonov V."/>
            <person name="Jurka J."/>
            <person name="Salamov A."/>
            <person name="Shapiro H."/>
            <person name="Schmutz J."/>
            <person name="Grimwood J."/>
            <person name="Lindquist E."/>
            <person name="Lucas S."/>
            <person name="Grigoriev I.V."/>
            <person name="Schmitt R."/>
            <person name="Kirk D."/>
            <person name="Rokhsar D.S."/>
        </authorList>
    </citation>
    <scope>NUCLEOTIDE SEQUENCE [LARGE SCALE GENOMIC DNA]</scope>
    <source>
        <strain evidence="3">f. Nagariensis / Eve</strain>
    </source>
</reference>
<sequence length="142" mass="15007">MPFCIPGSPISSASKLPDSEAICAKSGPMASLRTASPPTLPQDPPATAARAVHRGTGPNEWALKSSRGRVYCTVRDRTGSAQLACLTPAPRMQCAVPQVLAAEMGVGKIEMVEGVLQFKHHAAPIHPFHGSGDVYVRMKVHV</sequence>
<organism evidence="3">
    <name type="scientific">Volvox carteri f. nagariensis</name>
    <dbReference type="NCBI Taxonomy" id="3068"/>
    <lineage>
        <taxon>Eukaryota</taxon>
        <taxon>Viridiplantae</taxon>
        <taxon>Chlorophyta</taxon>
        <taxon>core chlorophytes</taxon>
        <taxon>Chlorophyceae</taxon>
        <taxon>CS clade</taxon>
        <taxon>Chlamydomonadales</taxon>
        <taxon>Volvocaceae</taxon>
        <taxon>Volvox</taxon>
    </lineage>
</organism>
<feature type="region of interest" description="Disordered" evidence="1">
    <location>
        <begin position="29"/>
        <end position="61"/>
    </location>
</feature>
<dbReference type="KEGG" id="vcn:VOLCADRAFT_99717"/>
<gene>
    <name evidence="2" type="ORF">VOLCADRAFT_99717</name>
</gene>
<dbReference type="AlphaFoldDB" id="D8UIG6"/>
<accession>D8UIG6</accession>
<evidence type="ECO:0000313" key="2">
    <source>
        <dbReference type="EMBL" id="EFJ40449.1"/>
    </source>
</evidence>
<proteinExistence type="predicted"/>
<dbReference type="GeneID" id="9627931"/>
<dbReference type="EMBL" id="GL378415">
    <property type="protein sequence ID" value="EFJ40449.1"/>
    <property type="molecule type" value="Genomic_DNA"/>
</dbReference>
<dbReference type="Proteomes" id="UP000001058">
    <property type="component" value="Unassembled WGS sequence"/>
</dbReference>
<dbReference type="InParanoid" id="D8UIG6"/>
<name>D8UIG6_VOLCA</name>
<dbReference type="RefSeq" id="XP_002958449.1">
    <property type="nucleotide sequence ID" value="XM_002958403.1"/>
</dbReference>
<protein>
    <submittedName>
        <fullName evidence="2">Uncharacterized protein</fullName>
    </submittedName>
</protein>
<evidence type="ECO:0000256" key="1">
    <source>
        <dbReference type="SAM" id="MobiDB-lite"/>
    </source>
</evidence>
<keyword evidence="3" id="KW-1185">Reference proteome</keyword>
<evidence type="ECO:0000313" key="3">
    <source>
        <dbReference type="Proteomes" id="UP000001058"/>
    </source>
</evidence>